<feature type="domain" description="CCHC-type" evidence="9">
    <location>
        <begin position="612"/>
        <end position="627"/>
    </location>
</feature>
<dbReference type="GO" id="GO:0003676">
    <property type="term" value="F:nucleic acid binding"/>
    <property type="evidence" value="ECO:0007669"/>
    <property type="project" value="InterPro"/>
</dbReference>
<feature type="region of interest" description="Disordered" evidence="8">
    <location>
        <begin position="558"/>
        <end position="610"/>
    </location>
</feature>
<comment type="subcellular location">
    <subcellularLocation>
        <location evidence="1">Cell membrane</location>
    </subcellularLocation>
</comment>
<dbReference type="EMBL" id="DP000009">
    <property type="protein sequence ID" value="ABF97860.1"/>
    <property type="molecule type" value="Genomic_DNA"/>
</dbReference>
<keyword evidence="7" id="KW-0479">Metal-binding</keyword>
<dbReference type="SUPFAM" id="SSF52058">
    <property type="entry name" value="L domain-like"/>
    <property type="match status" value="1"/>
</dbReference>
<dbReference type="Gene3D" id="3.80.10.10">
    <property type="entry name" value="Ribonuclease Inhibitor"/>
    <property type="match status" value="1"/>
</dbReference>
<dbReference type="InterPro" id="IPR001611">
    <property type="entry name" value="Leu-rich_rpt"/>
</dbReference>
<keyword evidence="7" id="KW-0862">Zinc</keyword>
<dbReference type="GO" id="GO:0008270">
    <property type="term" value="F:zinc ion binding"/>
    <property type="evidence" value="ECO:0007669"/>
    <property type="project" value="UniProtKB-KW"/>
</dbReference>
<dbReference type="InterPro" id="IPR032675">
    <property type="entry name" value="LRR_dom_sf"/>
</dbReference>
<dbReference type="InterPro" id="IPR036875">
    <property type="entry name" value="Znf_CCHC_sf"/>
</dbReference>
<dbReference type="SMART" id="SM00343">
    <property type="entry name" value="ZnF_C2HC"/>
    <property type="match status" value="1"/>
</dbReference>
<feature type="compositionally biased region" description="Polar residues" evidence="8">
    <location>
        <begin position="636"/>
        <end position="648"/>
    </location>
</feature>
<dbReference type="InterPro" id="IPR050994">
    <property type="entry name" value="At_inactive_RLKs"/>
</dbReference>
<evidence type="ECO:0000313" key="10">
    <source>
        <dbReference type="EMBL" id="ABF97860.1"/>
    </source>
</evidence>
<feature type="region of interest" description="Disordered" evidence="8">
    <location>
        <begin position="623"/>
        <end position="661"/>
    </location>
</feature>
<gene>
    <name evidence="10" type="ordered locus">LOC_Os03g44270</name>
</gene>
<name>Q10G44_ORYSJ</name>
<evidence type="ECO:0000256" key="7">
    <source>
        <dbReference type="PROSITE-ProRule" id="PRU00047"/>
    </source>
</evidence>
<dbReference type="Gene3D" id="4.10.60.10">
    <property type="entry name" value="Zinc finger, CCHC-type"/>
    <property type="match status" value="1"/>
</dbReference>
<keyword evidence="5" id="KW-0677">Repeat</keyword>
<dbReference type="InterPro" id="IPR001878">
    <property type="entry name" value="Znf_CCHC"/>
</dbReference>
<evidence type="ECO:0000256" key="3">
    <source>
        <dbReference type="ARBA" id="ARBA00022614"/>
    </source>
</evidence>
<evidence type="ECO:0000259" key="9">
    <source>
        <dbReference type="PROSITE" id="PS50158"/>
    </source>
</evidence>
<reference evidence="10" key="1">
    <citation type="journal article" date="2005" name="Genome Res.">
        <title>Sequence, annotation, and analysis of synteny between rice chromosome 3 and diverged grass species.</title>
        <authorList>
            <consortium name="Rice Chromosome 3 Sequencing Consortium"/>
            <person name="Buell C.R."/>
            <person name="Yuan Q."/>
            <person name="Ouyang S."/>
            <person name="Liu J."/>
            <person name="Zhu W."/>
            <person name="Wang A."/>
            <person name="Maiti R."/>
            <person name="Haas B."/>
            <person name="Wortman J."/>
            <person name="Pertea M."/>
            <person name="Jones K.M."/>
            <person name="Kim M."/>
            <person name="Overton L."/>
            <person name="Tsitrin T."/>
            <person name="Fadrosh D."/>
            <person name="Bera J."/>
            <person name="Weaver B."/>
            <person name="Jin S."/>
            <person name="Johri S."/>
            <person name="Reardon M."/>
            <person name="Webb K."/>
            <person name="Hill J."/>
            <person name="Moffat K."/>
            <person name="Tallon L."/>
            <person name="Van Aken S."/>
            <person name="Lewis M."/>
            <person name="Utterback T."/>
            <person name="Feldblyum T."/>
            <person name="Zismann V."/>
            <person name="Iobst S."/>
            <person name="Hsiao J."/>
            <person name="de Vazeille A.R."/>
            <person name="Salzberg S.L."/>
            <person name="White O."/>
            <person name="Fraser C."/>
            <person name="Yu Y."/>
            <person name="Kim H."/>
            <person name="Rambo T."/>
            <person name="Currie J."/>
            <person name="Collura K."/>
            <person name="Kernodle-Thompson S."/>
            <person name="Wei F."/>
            <person name="Kudrna K."/>
            <person name="Ammiraju J.S."/>
            <person name="Luo M."/>
            <person name="Goicoechea J.L."/>
            <person name="Wing R.A."/>
            <person name="Henry D."/>
            <person name="Oates R."/>
            <person name="Palmer M."/>
            <person name="Pries G."/>
            <person name="Saski C."/>
            <person name="Simmons J."/>
            <person name="Soderlund C."/>
            <person name="Nelson W."/>
            <person name="de la Bastide M."/>
            <person name="Spiegel L."/>
            <person name="Nascimento L."/>
            <person name="Huang E."/>
            <person name="Preston R."/>
            <person name="Zutavern T."/>
            <person name="Palmer L."/>
            <person name="O'Shaughnessy A."/>
            <person name="Dike S."/>
            <person name="McCombie W.R."/>
            <person name="Minx P."/>
            <person name="Cordum H."/>
            <person name="Wilson R."/>
            <person name="Jin W."/>
            <person name="Lee H.R."/>
            <person name="Jiang J."/>
            <person name="Jackson S."/>
        </authorList>
    </citation>
    <scope>NUCLEOTIDE SEQUENCE [LARGE SCALE GENOMIC DNA]</scope>
</reference>
<feature type="compositionally biased region" description="Low complexity" evidence="8">
    <location>
        <begin position="590"/>
        <end position="606"/>
    </location>
</feature>
<evidence type="ECO:0000256" key="8">
    <source>
        <dbReference type="SAM" id="MobiDB-lite"/>
    </source>
</evidence>
<keyword evidence="7" id="KW-0863">Zinc-finger</keyword>
<accession>Q10G44</accession>
<protein>
    <submittedName>
        <fullName evidence="10">Retrotransposon protein, putative, Ty1-copia subclass, expressed</fullName>
    </submittedName>
</protein>
<sequence length="661" mass="70851">MESLSILDLSWNSLAGGLPAALGSLRMLEKADLSHNELAGRVPAEVGSLRELVFLDLSHNELAGPLPASMAGLGKLQYLLLQENPIGTAVPAAVVGSLRRLQVVGMSGCGLTGPIPRGAFAALASLAALSLDRNRLDGPIPASLAALPRLGRLNLSQNRLAGEIALPAEFVARLGRRLDVRGNDELCVGRGRYGGAQASYLGAPPCAAAGGGSGAAVGGTSSSPVESSAGAAATAGRGFRVYGIAGMFGGMFCFAANAPSLVDYSIPLAGVHQRSGEQVFLLQFCFAANAPSLVDYSIPLAGVHQRSGEQVSGTSAFDVLHREKAAIRSNDAFMLVFICNVMIYLWNKLNHYMPIISTIQKPYHRHCDFTMAGFADALRPDKFTGVHFKRWQIRVTLSLTAMKCFWVSTGKPERVLTAEQQKQFEEATTLFVGCILSVLGDRLVEMYMHMTDAKELWDALNTKFGATDASNNLYIMEQFHDYKMADNRSVVEQAHEIQTMAKELELLKCVLPDKFVAGCIIAKLPPSWRSFGTALKHKRQEYSVEGLIASLDVEEKAREKDAASKGDGGQSSANVVHKAQNKSKGKYKAQQTTNFKKQKKNNNNPNQDERTCFVCGQVGHLARKCPQRKGMKAPAGQTSKSANVTIGNTGDGSGSHGVPPS</sequence>
<evidence type="ECO:0000256" key="5">
    <source>
        <dbReference type="ARBA" id="ARBA00022737"/>
    </source>
</evidence>
<dbReference type="SUPFAM" id="SSF57756">
    <property type="entry name" value="Retrovirus zinc finger-like domains"/>
    <property type="match status" value="1"/>
</dbReference>
<dbReference type="Pfam" id="PF00560">
    <property type="entry name" value="LRR_1"/>
    <property type="match status" value="2"/>
</dbReference>
<evidence type="ECO:0000256" key="1">
    <source>
        <dbReference type="ARBA" id="ARBA00004236"/>
    </source>
</evidence>
<keyword evidence="6" id="KW-0472">Membrane</keyword>
<dbReference type="Pfam" id="PF00098">
    <property type="entry name" value="zf-CCHC"/>
    <property type="match status" value="1"/>
</dbReference>
<dbReference type="Pfam" id="PF14223">
    <property type="entry name" value="Retrotran_gag_2"/>
    <property type="match status" value="1"/>
</dbReference>
<keyword evidence="3" id="KW-0433">Leucine-rich repeat</keyword>
<dbReference type="GO" id="GO:0005886">
    <property type="term" value="C:plasma membrane"/>
    <property type="evidence" value="ECO:0007669"/>
    <property type="project" value="UniProtKB-SubCell"/>
</dbReference>
<organism evidence="10">
    <name type="scientific">Oryza sativa subsp. japonica</name>
    <name type="common">Rice</name>
    <dbReference type="NCBI Taxonomy" id="39947"/>
    <lineage>
        <taxon>Eukaryota</taxon>
        <taxon>Viridiplantae</taxon>
        <taxon>Streptophyta</taxon>
        <taxon>Embryophyta</taxon>
        <taxon>Tracheophyta</taxon>
        <taxon>Spermatophyta</taxon>
        <taxon>Magnoliopsida</taxon>
        <taxon>Liliopsida</taxon>
        <taxon>Poales</taxon>
        <taxon>Poaceae</taxon>
        <taxon>BOP clade</taxon>
        <taxon>Oryzoideae</taxon>
        <taxon>Oryzeae</taxon>
        <taxon>Oryzinae</taxon>
        <taxon>Oryza</taxon>
        <taxon>Oryza sativa</taxon>
    </lineage>
</organism>
<dbReference type="PANTHER" id="PTHR48010:SF5">
    <property type="entry name" value="PROTEIN TOO MANY MOUTHS"/>
    <property type="match status" value="1"/>
</dbReference>
<keyword evidence="2" id="KW-1003">Cell membrane</keyword>
<evidence type="ECO:0000256" key="2">
    <source>
        <dbReference type="ARBA" id="ARBA00022475"/>
    </source>
</evidence>
<reference evidence="10" key="2">
    <citation type="submission" date="2006-06" db="EMBL/GenBank/DDBJ databases">
        <authorList>
            <person name="Buell R."/>
            <person name="Wing R.A."/>
            <person name="McCombie W.A."/>
            <person name="Ouyang S."/>
        </authorList>
    </citation>
    <scope>NUCLEOTIDE SEQUENCE</scope>
</reference>
<proteinExistence type="predicted"/>
<dbReference type="PROSITE" id="PS50158">
    <property type="entry name" value="ZF_CCHC"/>
    <property type="match status" value="1"/>
</dbReference>
<dbReference type="FunFam" id="3.80.10.10:FF:000299">
    <property type="entry name" value="Piriformospora indica-insensitive protein 2"/>
    <property type="match status" value="1"/>
</dbReference>
<evidence type="ECO:0000256" key="6">
    <source>
        <dbReference type="ARBA" id="ARBA00023136"/>
    </source>
</evidence>
<dbReference type="PANTHER" id="PTHR48010">
    <property type="entry name" value="OS05G0588300 PROTEIN"/>
    <property type="match status" value="1"/>
</dbReference>
<evidence type="ECO:0000256" key="4">
    <source>
        <dbReference type="ARBA" id="ARBA00022729"/>
    </source>
</evidence>
<keyword evidence="4" id="KW-0732">Signal</keyword>
<dbReference type="AlphaFoldDB" id="Q10G44"/>